<dbReference type="EMBL" id="JAUEPU010000033">
    <property type="protein sequence ID" value="KAK0491773.1"/>
    <property type="molecule type" value="Genomic_DNA"/>
</dbReference>
<gene>
    <name evidence="1" type="ORF">EDD18DRAFT_1109518</name>
</gene>
<name>A0AA39UKL3_9AGAR</name>
<proteinExistence type="predicted"/>
<evidence type="ECO:0000313" key="1">
    <source>
        <dbReference type="EMBL" id="KAK0491773.1"/>
    </source>
</evidence>
<dbReference type="Proteomes" id="UP001175228">
    <property type="component" value="Unassembled WGS sequence"/>
</dbReference>
<reference evidence="1" key="1">
    <citation type="submission" date="2023-06" db="EMBL/GenBank/DDBJ databases">
        <authorList>
            <consortium name="Lawrence Berkeley National Laboratory"/>
            <person name="Ahrendt S."/>
            <person name="Sahu N."/>
            <person name="Indic B."/>
            <person name="Wong-Bajracharya J."/>
            <person name="Merenyi Z."/>
            <person name="Ke H.-M."/>
            <person name="Monk M."/>
            <person name="Kocsube S."/>
            <person name="Drula E."/>
            <person name="Lipzen A."/>
            <person name="Balint B."/>
            <person name="Henrissat B."/>
            <person name="Andreopoulos B."/>
            <person name="Martin F.M."/>
            <person name="Harder C.B."/>
            <person name="Rigling D."/>
            <person name="Ford K.L."/>
            <person name="Foster G.D."/>
            <person name="Pangilinan J."/>
            <person name="Papanicolaou A."/>
            <person name="Barry K."/>
            <person name="LaButti K."/>
            <person name="Viragh M."/>
            <person name="Koriabine M."/>
            <person name="Yan M."/>
            <person name="Riley R."/>
            <person name="Champramary S."/>
            <person name="Plett K.L."/>
            <person name="Tsai I.J."/>
            <person name="Slot J."/>
            <person name="Sipos G."/>
            <person name="Plett J."/>
            <person name="Nagy L.G."/>
            <person name="Grigoriev I.V."/>
        </authorList>
    </citation>
    <scope>NUCLEOTIDE SEQUENCE</scope>
    <source>
        <strain evidence="1">HWK02</strain>
    </source>
</reference>
<dbReference type="AlphaFoldDB" id="A0AA39UKL3"/>
<evidence type="ECO:0000313" key="2">
    <source>
        <dbReference type="Proteomes" id="UP001175228"/>
    </source>
</evidence>
<accession>A0AA39UKL3</accession>
<organism evidence="1 2">
    <name type="scientific">Armillaria luteobubalina</name>
    <dbReference type="NCBI Taxonomy" id="153913"/>
    <lineage>
        <taxon>Eukaryota</taxon>
        <taxon>Fungi</taxon>
        <taxon>Dikarya</taxon>
        <taxon>Basidiomycota</taxon>
        <taxon>Agaricomycotina</taxon>
        <taxon>Agaricomycetes</taxon>
        <taxon>Agaricomycetidae</taxon>
        <taxon>Agaricales</taxon>
        <taxon>Marasmiineae</taxon>
        <taxon>Physalacriaceae</taxon>
        <taxon>Armillaria</taxon>
    </lineage>
</organism>
<protein>
    <submittedName>
        <fullName evidence="1">Uncharacterized protein</fullName>
    </submittedName>
</protein>
<keyword evidence="2" id="KW-1185">Reference proteome</keyword>
<comment type="caution">
    <text evidence="1">The sequence shown here is derived from an EMBL/GenBank/DDBJ whole genome shotgun (WGS) entry which is preliminary data.</text>
</comment>
<sequence>MMDLRKAPVNPIYLPPYTPNIIKGCIKGYNFFQDTQNVPKTCSEELDAAWAMLAELQVHVSRVEDKEMALLSVSLQNNKTTLDKLDSILTVSQYPSQVSIQDIL</sequence>